<organism evidence="4">
    <name type="scientific">Neospora caninum (strain Liverpool)</name>
    <dbReference type="NCBI Taxonomy" id="572307"/>
    <lineage>
        <taxon>Eukaryota</taxon>
        <taxon>Sar</taxon>
        <taxon>Alveolata</taxon>
        <taxon>Apicomplexa</taxon>
        <taxon>Conoidasida</taxon>
        <taxon>Coccidia</taxon>
        <taxon>Eucoccidiorida</taxon>
        <taxon>Eimeriorina</taxon>
        <taxon>Sarcocystidae</taxon>
        <taxon>Neospora</taxon>
    </lineage>
</organism>
<feature type="region of interest" description="Disordered" evidence="1">
    <location>
        <begin position="565"/>
        <end position="585"/>
    </location>
</feature>
<gene>
    <name evidence="4" type="ORF">BN1204_001400</name>
</gene>
<feature type="transmembrane region" description="Helical" evidence="2">
    <location>
        <begin position="1316"/>
        <end position="1340"/>
    </location>
</feature>
<evidence type="ECO:0000313" key="4">
    <source>
        <dbReference type="EMBL" id="CEL64236.1"/>
    </source>
</evidence>
<name>A0A0F7U513_NEOCL</name>
<proteinExistence type="predicted"/>
<evidence type="ECO:0008006" key="5">
    <source>
        <dbReference type="Google" id="ProtNLM"/>
    </source>
</evidence>
<keyword evidence="2" id="KW-0472">Membrane</keyword>
<keyword evidence="3" id="KW-0732">Signal</keyword>
<evidence type="ECO:0000256" key="2">
    <source>
        <dbReference type="SAM" id="Phobius"/>
    </source>
</evidence>
<evidence type="ECO:0000256" key="3">
    <source>
        <dbReference type="SAM" id="SignalP"/>
    </source>
</evidence>
<accession>A0A0F7U513</accession>
<feature type="signal peptide" evidence="3">
    <location>
        <begin position="1"/>
        <end position="29"/>
    </location>
</feature>
<keyword evidence="2" id="KW-0812">Transmembrane</keyword>
<dbReference type="GO" id="GO:0020035">
    <property type="term" value="P:adhesion of symbiont to microvasculature"/>
    <property type="evidence" value="ECO:0007669"/>
    <property type="project" value="InterPro"/>
</dbReference>
<reference evidence="4" key="1">
    <citation type="journal article" date="2015" name="PLoS ONE">
        <title>Comprehensive Evaluation of Toxoplasma gondii VEG and Neospora caninum LIV Genomes with Tachyzoite Stage Transcriptome and Proteome Defines Novel Transcript Features.</title>
        <authorList>
            <person name="Ramaprasad A."/>
            <person name="Mourier T."/>
            <person name="Naeem R."/>
            <person name="Malas T.B."/>
            <person name="Moussa E."/>
            <person name="Panigrahi A."/>
            <person name="Vermont S.J."/>
            <person name="Otto T.D."/>
            <person name="Wastling J."/>
            <person name="Pain A."/>
        </authorList>
    </citation>
    <scope>NUCLEOTIDE SEQUENCE</scope>
    <source>
        <strain evidence="4">Liverpool</strain>
    </source>
</reference>
<feature type="transmembrane region" description="Helical" evidence="2">
    <location>
        <begin position="1246"/>
        <end position="1267"/>
    </location>
</feature>
<feature type="region of interest" description="Disordered" evidence="1">
    <location>
        <begin position="240"/>
        <end position="279"/>
    </location>
</feature>
<protein>
    <recommendedName>
        <fullName evidence="5">Rhoptry neck protein 2</fullName>
    </recommendedName>
</protein>
<feature type="chain" id="PRO_5002522953" description="Rhoptry neck protein 2" evidence="3">
    <location>
        <begin position="30"/>
        <end position="1478"/>
    </location>
</feature>
<sequence length="1478" mass="162702">MRAFRFVFLGYVAALALGALVGVDRVADAESVTDGLRRKKSKGKRGHYDVNLEMTPIPLKKGNADPAPSPAPYAEPAKWPFTSSCVYNEVELYRPGVKEYLHAQTYDPLAPIASNQKNNLLALRELMGSEFLTRGVAHAKNDLCLRLRDLVGSGLPCRARSVPALDCAQLSRALVEAYLDAFEGELAGSAPSSENDCGKAYAHAVALHDLLVIERPLTIVHTSAEPEELRDKLNALFGGTTREVPAPSAEDPTTETVDDGQPSRGSAGSSSSETVPQSSLLSIGSRAAVSDVYAQENAASDGDSATAPSASQAAASLVELSKLKNKLLGKPLGPPDTTGVRPFPYEPGLTATLHASTARHLFFVGARSPIVSLLYNLLFQAWYRWDELFTGDGASRPFPSISTLLRAGSQERFSHIDGLCGVALKKLKPKPKTPSTLPTIPREKMFRRSRVVGKAKFSCDLLHRTLVALDLAESAAVTDFNARMESLDDEKKKRSVLLEHSASGASNFRRLCLAFRKSVEGVSDVTSLVSCSFADTVLTQASSTTATPSSSDVSEEDQFVLLETKTGATPPEEMSDDEDSPEEQEAAARRNFHWFKLRAAAQLGAANVRDVLSLDYGPWWTPMLFVDERSLKEVEGKATKVKATCAKLGKSKKPVAADTVCTATWKKTWWQKNCSKNLARLLCSPVTDVLGLDGRGTTSKVLRALASSDAQVKKASQATKGRPFASLASNRATQRTVFSKNAYAPALLSALQFYSSSTLSNAELLGGLDHPSIWDIGLITSLFAGNGKRRWLFSRFTGSLMRRLGTRLSEKAYQPSMLQFLHQKLSPETRRKMFQAIQVLVHPLAMKHVNQMAVLYSDSRGKINSEGGFAEEIDKTLKSWATHGMNDRLVKKMEEGDNVTAADFAGVNIMTMPIPTRETLDAMVAERLDRSMRRLQENPENVEMSRAGCDFLSHASNAITVINDSRFLLSRFGSENIMFLGKVVKRSETSMRSQGFFARTWSGMKTTLRSLLRLPPYMARHFVFAVVKVREDLVSQVVKEMATIYNRHTAVFKNEIAFRKAVSELSITYENLLQKKIREPFAVPVHSLLDMIHPYYAQMDGKTRNEEFQASALSQIFAQAWSLFFSVSMNNYINPEATAKLEAEYSKDAWKKSLTDNLAVNSFRTVFLGSDMPLKLYDQLIPRDQKQMLKRAKYGVATMFAYQTVMTGRLYSAQSLPNLGMFLKAQGPYFGHMIVRWQRSRRDQRIVEILSWITLALFCFAAVGVAMQQTTQVVEQVAQNQSSLAPELTGCPPMGICVDGSIGDPVASPPAAATSAVFQSLALVGIGMLLGPAFAIWQIAVSHIKILARFEMVVANAFRRMGRWFHKKWRGRWFSKKQNEAIQKEMERQTGKLKAEQAKLASQKSPDLIDQSVSSTAPGLDFGAGASAPPEEPSGSPSAPPPEGGFFEIDSVSRRRPRFDRIMHIQKHNALVARLTNL</sequence>
<feature type="region of interest" description="Disordered" evidence="1">
    <location>
        <begin position="1420"/>
        <end position="1448"/>
    </location>
</feature>
<feature type="compositionally biased region" description="Low complexity" evidence="1">
    <location>
        <begin position="263"/>
        <end position="272"/>
    </location>
</feature>
<evidence type="ECO:0000256" key="1">
    <source>
        <dbReference type="SAM" id="MobiDB-lite"/>
    </source>
</evidence>
<feature type="compositionally biased region" description="Acidic residues" evidence="1">
    <location>
        <begin position="573"/>
        <end position="585"/>
    </location>
</feature>
<dbReference type="InterPro" id="IPR005553">
    <property type="entry name" value="CLAG"/>
</dbReference>
<dbReference type="Pfam" id="PF03805">
    <property type="entry name" value="CLAG"/>
    <property type="match status" value="1"/>
</dbReference>
<keyword evidence="2" id="KW-1133">Transmembrane helix</keyword>
<feature type="compositionally biased region" description="Low complexity" evidence="1">
    <location>
        <begin position="1423"/>
        <end position="1437"/>
    </location>
</feature>
<dbReference type="EMBL" id="LN714474">
    <property type="protein sequence ID" value="CEL64236.1"/>
    <property type="molecule type" value="Genomic_DNA"/>
</dbReference>